<protein>
    <recommendedName>
        <fullName evidence="9">DNA 3'-5' helicase</fullName>
        <ecNumber evidence="9">5.6.2.4</ecNumber>
    </recommendedName>
</protein>
<feature type="domain" description="UvrD-like helicase C-terminal" evidence="13">
    <location>
        <begin position="277"/>
        <end position="539"/>
    </location>
</feature>
<dbReference type="InterPro" id="IPR000212">
    <property type="entry name" value="DNA_helicase_UvrD/REP"/>
</dbReference>
<dbReference type="AlphaFoldDB" id="A0A2G3E5G8"/>
<dbReference type="EMBL" id="PDYG01000006">
    <property type="protein sequence ID" value="PHU38528.1"/>
    <property type="molecule type" value="Genomic_DNA"/>
</dbReference>
<dbReference type="InterPro" id="IPR014017">
    <property type="entry name" value="DNA_helicase_UvrD-like_C"/>
</dbReference>
<dbReference type="Gene3D" id="1.10.10.160">
    <property type="match status" value="1"/>
</dbReference>
<dbReference type="PROSITE" id="PS51217">
    <property type="entry name" value="UVRD_HELICASE_CTER"/>
    <property type="match status" value="1"/>
</dbReference>
<reference evidence="14 15" key="1">
    <citation type="submission" date="2017-10" db="EMBL/GenBank/DDBJ databases">
        <title>Resolving the taxonomy of Roseburia spp., Eubacterium rectale and Agathobacter spp. through phylogenomic analysis.</title>
        <authorList>
            <person name="Sheridan P.O."/>
            <person name="Walker A.W."/>
            <person name="Duncan S.H."/>
            <person name="Scott K.P."/>
            <person name="Toole P.W.O."/>
            <person name="Luis P."/>
            <person name="Flint H.J."/>
        </authorList>
    </citation>
    <scope>NUCLEOTIDE SEQUENCE [LARGE SCALE GENOMIC DNA]</scope>
    <source>
        <strain evidence="14 15">JK623</strain>
    </source>
</reference>
<keyword evidence="4 11" id="KW-0347">Helicase</keyword>
<feature type="binding site" evidence="11">
    <location>
        <begin position="22"/>
        <end position="29"/>
    </location>
    <ligand>
        <name>ATP</name>
        <dbReference type="ChEBI" id="CHEBI:30616"/>
    </ligand>
</feature>
<dbReference type="InterPro" id="IPR014016">
    <property type="entry name" value="UvrD-like_ATP-bd"/>
</dbReference>
<keyword evidence="15" id="KW-1185">Reference proteome</keyword>
<comment type="catalytic activity">
    <reaction evidence="10">
        <text>ATP + H2O = ADP + phosphate + H(+)</text>
        <dbReference type="Rhea" id="RHEA:13065"/>
        <dbReference type="ChEBI" id="CHEBI:15377"/>
        <dbReference type="ChEBI" id="CHEBI:15378"/>
        <dbReference type="ChEBI" id="CHEBI:30616"/>
        <dbReference type="ChEBI" id="CHEBI:43474"/>
        <dbReference type="ChEBI" id="CHEBI:456216"/>
        <dbReference type="EC" id="5.6.2.4"/>
    </reaction>
</comment>
<evidence type="ECO:0000256" key="10">
    <source>
        <dbReference type="ARBA" id="ARBA00048988"/>
    </source>
</evidence>
<evidence type="ECO:0000256" key="1">
    <source>
        <dbReference type="ARBA" id="ARBA00009922"/>
    </source>
</evidence>
<reference evidence="14 15" key="2">
    <citation type="submission" date="2017-10" db="EMBL/GenBank/DDBJ databases">
        <authorList>
            <person name="Banno H."/>
            <person name="Chua N.-H."/>
        </authorList>
    </citation>
    <scope>NUCLEOTIDE SEQUENCE [LARGE SCALE GENOMIC DNA]</scope>
    <source>
        <strain evidence="14 15">JK623</strain>
    </source>
</reference>
<dbReference type="GO" id="GO:0016887">
    <property type="term" value="F:ATP hydrolysis activity"/>
    <property type="evidence" value="ECO:0007669"/>
    <property type="project" value="RHEA"/>
</dbReference>
<keyword evidence="7" id="KW-0413">Isomerase</keyword>
<evidence type="ECO:0000256" key="3">
    <source>
        <dbReference type="ARBA" id="ARBA00022801"/>
    </source>
</evidence>
<name>A0A2G3E5G8_9FIRM</name>
<dbReference type="PANTHER" id="PTHR11070">
    <property type="entry name" value="UVRD / RECB / PCRA DNA HELICASE FAMILY MEMBER"/>
    <property type="match status" value="1"/>
</dbReference>
<comment type="similarity">
    <text evidence="1">Belongs to the helicase family. UvrD subfamily.</text>
</comment>
<evidence type="ECO:0000256" key="8">
    <source>
        <dbReference type="ARBA" id="ARBA00034617"/>
    </source>
</evidence>
<dbReference type="CDD" id="cd17932">
    <property type="entry name" value="DEXQc_UvrD"/>
    <property type="match status" value="1"/>
</dbReference>
<sequence length="608" mass="71843">MNFNESQKRAIAVCDGPAMVLAGAGSGKTTVITHRIRSLIEQHHVDPSAILVITFTKAAATEMKERFLQLIGQEKTKVTFGTFHAIFFMILKIAYHFDADNIIRENVKYNLMRELVHRYHLDARDENELCANLISEISLVKNTRIDIRYFYSKSCGESVFRDIFRDYHQYLQNNRLIDFDDMLTYTYDLFEQRKDILALWQQKYQYILIDEFQDINQIQFDIIKMMAQPQNNLFVVGDDDQSIYRFRGSKPEIMLRFPETYPDTVQILLDTNYRCDKQITDRAMKLISHNKVRFDKAVHSSRPAHPDAFRIHYFDSQEKQNQSITDWMREAMEKNESLDDYAILFRTNTGPRLLMEQFLNHNIEFRVRDQIPNLYDHWAVKDIRTYIRMAAGSRERADFYQVMNKPLRYLSRDSLRESQVAFDVWEAYYRDKPWMQERIYKLRQDLNLIAKMNPYAAINYIRKGIGYDEYLIEFAQEHDITKEELLAVLDEFQSVAKGYQTFEQLNNHIVAAQEALYEMNRGSKKVNAVTFSTLHSAKGLEFKHVILIDVNEGVMPYKKALLDEEIEEERRLFYVGMTRAMDSLHICSVKSTHSDLMVSRFVEEIIHP</sequence>
<evidence type="ECO:0000256" key="7">
    <source>
        <dbReference type="ARBA" id="ARBA00023235"/>
    </source>
</evidence>
<dbReference type="SUPFAM" id="SSF52540">
    <property type="entry name" value="P-loop containing nucleoside triphosphate hydrolases"/>
    <property type="match status" value="1"/>
</dbReference>
<accession>A0A2G3E5G8</accession>
<dbReference type="GO" id="GO:0005829">
    <property type="term" value="C:cytosol"/>
    <property type="evidence" value="ECO:0007669"/>
    <property type="project" value="TreeGrafter"/>
</dbReference>
<keyword evidence="2 11" id="KW-0547">Nucleotide-binding</keyword>
<dbReference type="InterPro" id="IPR027417">
    <property type="entry name" value="P-loop_NTPase"/>
</dbReference>
<keyword evidence="6" id="KW-0238">DNA-binding</keyword>
<dbReference type="InterPro" id="IPR013986">
    <property type="entry name" value="DExx_box_DNA_helicase_dom_sf"/>
</dbReference>
<feature type="domain" description="UvrD-like helicase ATP-binding" evidence="12">
    <location>
        <begin position="1"/>
        <end position="276"/>
    </location>
</feature>
<evidence type="ECO:0000256" key="2">
    <source>
        <dbReference type="ARBA" id="ARBA00022741"/>
    </source>
</evidence>
<comment type="catalytic activity">
    <reaction evidence="8">
        <text>Couples ATP hydrolysis with the unwinding of duplex DNA by translocating in the 3'-5' direction.</text>
        <dbReference type="EC" id="5.6.2.4"/>
    </reaction>
</comment>
<dbReference type="Gene3D" id="3.40.50.300">
    <property type="entry name" value="P-loop containing nucleotide triphosphate hydrolases"/>
    <property type="match status" value="2"/>
</dbReference>
<evidence type="ECO:0000256" key="5">
    <source>
        <dbReference type="ARBA" id="ARBA00022840"/>
    </source>
</evidence>
<keyword evidence="5 11" id="KW-0067">ATP-binding</keyword>
<dbReference type="GO" id="GO:0043138">
    <property type="term" value="F:3'-5' DNA helicase activity"/>
    <property type="evidence" value="ECO:0007669"/>
    <property type="project" value="UniProtKB-EC"/>
</dbReference>
<gene>
    <name evidence="14" type="ORF">CSX02_02055</name>
</gene>
<evidence type="ECO:0000256" key="4">
    <source>
        <dbReference type="ARBA" id="ARBA00022806"/>
    </source>
</evidence>
<evidence type="ECO:0000259" key="12">
    <source>
        <dbReference type="PROSITE" id="PS51198"/>
    </source>
</evidence>
<dbReference type="PROSITE" id="PS51198">
    <property type="entry name" value="UVRD_HELICASE_ATP_BIND"/>
    <property type="match status" value="1"/>
</dbReference>
<dbReference type="GO" id="GO:0005524">
    <property type="term" value="F:ATP binding"/>
    <property type="evidence" value="ECO:0007669"/>
    <property type="project" value="UniProtKB-UniRule"/>
</dbReference>
<evidence type="ECO:0000256" key="6">
    <source>
        <dbReference type="ARBA" id="ARBA00023125"/>
    </source>
</evidence>
<dbReference type="RefSeq" id="WP_031545544.1">
    <property type="nucleotide sequence ID" value="NZ_JANSWH010000099.1"/>
</dbReference>
<organism evidence="14 15">
    <name type="scientific">Agathobacter ruminis</name>
    <dbReference type="NCBI Taxonomy" id="1712665"/>
    <lineage>
        <taxon>Bacteria</taxon>
        <taxon>Bacillati</taxon>
        <taxon>Bacillota</taxon>
        <taxon>Clostridia</taxon>
        <taxon>Lachnospirales</taxon>
        <taxon>Lachnospiraceae</taxon>
        <taxon>Agathobacter</taxon>
    </lineage>
</organism>
<dbReference type="PANTHER" id="PTHR11070:SF2">
    <property type="entry name" value="ATP-DEPENDENT DNA HELICASE SRS2"/>
    <property type="match status" value="1"/>
</dbReference>
<dbReference type="Pfam" id="PF00580">
    <property type="entry name" value="UvrD-helicase"/>
    <property type="match status" value="1"/>
</dbReference>
<dbReference type="GO" id="GO:0000725">
    <property type="term" value="P:recombinational repair"/>
    <property type="evidence" value="ECO:0007669"/>
    <property type="project" value="TreeGrafter"/>
</dbReference>
<dbReference type="Pfam" id="PF13361">
    <property type="entry name" value="UvrD_C"/>
    <property type="match status" value="1"/>
</dbReference>
<evidence type="ECO:0000256" key="9">
    <source>
        <dbReference type="ARBA" id="ARBA00034808"/>
    </source>
</evidence>
<dbReference type="GO" id="GO:0033202">
    <property type="term" value="C:DNA helicase complex"/>
    <property type="evidence" value="ECO:0007669"/>
    <property type="project" value="TreeGrafter"/>
</dbReference>
<evidence type="ECO:0000256" key="11">
    <source>
        <dbReference type="PROSITE-ProRule" id="PRU00560"/>
    </source>
</evidence>
<comment type="caution">
    <text evidence="14">The sequence shown here is derived from an EMBL/GenBank/DDBJ whole genome shotgun (WGS) entry which is preliminary data.</text>
</comment>
<dbReference type="Gene3D" id="1.10.486.10">
    <property type="entry name" value="PCRA, domain 4"/>
    <property type="match status" value="1"/>
</dbReference>
<evidence type="ECO:0000313" key="15">
    <source>
        <dbReference type="Proteomes" id="UP000224563"/>
    </source>
</evidence>
<dbReference type="GO" id="GO:0003677">
    <property type="term" value="F:DNA binding"/>
    <property type="evidence" value="ECO:0007669"/>
    <property type="project" value="UniProtKB-KW"/>
</dbReference>
<evidence type="ECO:0000259" key="13">
    <source>
        <dbReference type="PROSITE" id="PS51217"/>
    </source>
</evidence>
<evidence type="ECO:0000313" key="14">
    <source>
        <dbReference type="EMBL" id="PHU38528.1"/>
    </source>
</evidence>
<dbReference type="Proteomes" id="UP000224563">
    <property type="component" value="Unassembled WGS sequence"/>
</dbReference>
<keyword evidence="3 11" id="KW-0378">Hydrolase</keyword>
<proteinExistence type="inferred from homology"/>
<dbReference type="EC" id="5.6.2.4" evidence="9"/>